<feature type="compositionally biased region" description="Basic and acidic residues" evidence="1">
    <location>
        <begin position="203"/>
        <end position="221"/>
    </location>
</feature>
<comment type="caution">
    <text evidence="2">The sequence shown here is derived from an EMBL/GenBank/DDBJ whole genome shotgun (WGS) entry which is preliminary data.</text>
</comment>
<dbReference type="OrthoDB" id="3183767at2759"/>
<gene>
    <name evidence="2" type="ORF">DFP72DRAFT_829608</name>
</gene>
<name>A0A8H6LVZ4_9AGAR</name>
<feature type="region of interest" description="Disordered" evidence="1">
    <location>
        <begin position="198"/>
        <end position="285"/>
    </location>
</feature>
<accession>A0A8H6LVZ4</accession>
<reference evidence="2 3" key="1">
    <citation type="submission" date="2020-07" db="EMBL/GenBank/DDBJ databases">
        <title>Comparative genomics of pyrophilous fungi reveals a link between fire events and developmental genes.</title>
        <authorList>
            <consortium name="DOE Joint Genome Institute"/>
            <person name="Steindorff A.S."/>
            <person name="Carver A."/>
            <person name="Calhoun S."/>
            <person name="Stillman K."/>
            <person name="Liu H."/>
            <person name="Lipzen A."/>
            <person name="Pangilinan J."/>
            <person name="Labutti K."/>
            <person name="Bruns T.D."/>
            <person name="Grigoriev I.V."/>
        </authorList>
    </citation>
    <scope>NUCLEOTIDE SEQUENCE [LARGE SCALE GENOMIC DNA]</scope>
    <source>
        <strain evidence="2 3">CBS 144469</strain>
    </source>
</reference>
<organism evidence="2 3">
    <name type="scientific">Ephemerocybe angulata</name>
    <dbReference type="NCBI Taxonomy" id="980116"/>
    <lineage>
        <taxon>Eukaryota</taxon>
        <taxon>Fungi</taxon>
        <taxon>Dikarya</taxon>
        <taxon>Basidiomycota</taxon>
        <taxon>Agaricomycotina</taxon>
        <taxon>Agaricomycetes</taxon>
        <taxon>Agaricomycetidae</taxon>
        <taxon>Agaricales</taxon>
        <taxon>Agaricineae</taxon>
        <taxon>Psathyrellaceae</taxon>
        <taxon>Ephemerocybe</taxon>
    </lineage>
</organism>
<protein>
    <submittedName>
        <fullName evidence="2">Uncharacterized protein</fullName>
    </submittedName>
</protein>
<proteinExistence type="predicted"/>
<feature type="compositionally biased region" description="Acidic residues" evidence="1">
    <location>
        <begin position="222"/>
        <end position="264"/>
    </location>
</feature>
<evidence type="ECO:0000256" key="1">
    <source>
        <dbReference type="SAM" id="MobiDB-lite"/>
    </source>
</evidence>
<evidence type="ECO:0000313" key="3">
    <source>
        <dbReference type="Proteomes" id="UP000521943"/>
    </source>
</evidence>
<dbReference type="AlphaFoldDB" id="A0A8H6LVZ4"/>
<dbReference type="EMBL" id="JACGCI010000168">
    <property type="protein sequence ID" value="KAF6742787.1"/>
    <property type="molecule type" value="Genomic_DNA"/>
</dbReference>
<sequence>MYSWVSVVLHDNSLYSHQLIRIKYTSYDIQREESVIHIGTPQCNVMLLNQAYSARSWDTEHPYVYAKVLGIFHANVLYVGTLSDGTRCLDSHRIDLLWVHWYNILQAGESRETFQLDRLTLEPLDSGSALDFLDPKDVIRGVHIVPRFSQGKNPPVPKSRWVGKQDSWKAYHISRFADRDLFMRYLYGMSVGHFISSIPPDACPEREGEERESRNHGRDQDEQVENGGGEEEGYEGEDDGEGDGDENQDDEDEGFEDEDNFLDDMTDRELYANEEMYGGIGLSDY</sequence>
<evidence type="ECO:0000313" key="2">
    <source>
        <dbReference type="EMBL" id="KAF6742787.1"/>
    </source>
</evidence>
<keyword evidence="3" id="KW-1185">Reference proteome</keyword>
<dbReference type="Proteomes" id="UP000521943">
    <property type="component" value="Unassembled WGS sequence"/>
</dbReference>